<keyword evidence="2" id="KW-0574">Periplasm</keyword>
<gene>
    <name evidence="5" type="ORF">JN12_03351</name>
</gene>
<dbReference type="InterPro" id="IPR051349">
    <property type="entry name" value="Hydrogenase_assoc-protein"/>
</dbReference>
<evidence type="ECO:0000256" key="1">
    <source>
        <dbReference type="ARBA" id="ARBA00004418"/>
    </source>
</evidence>
<dbReference type="SUPFAM" id="SSF56770">
    <property type="entry name" value="HydA/Nqo6-like"/>
    <property type="match status" value="1"/>
</dbReference>
<comment type="subcellular location">
    <subcellularLocation>
        <location evidence="1">Periplasm</location>
    </subcellularLocation>
</comment>
<evidence type="ECO:0000256" key="3">
    <source>
        <dbReference type="ARBA" id="ARBA00023002"/>
    </source>
</evidence>
<dbReference type="Pfam" id="PF01058">
    <property type="entry name" value="Oxidored_q6"/>
    <property type="match status" value="1"/>
</dbReference>
<dbReference type="Proteomes" id="UP000319449">
    <property type="component" value="Unassembled WGS sequence"/>
</dbReference>
<comment type="caution">
    <text evidence="5">The sequence shown here is derived from an EMBL/GenBank/DDBJ whole genome shotgun (WGS) entry which is preliminary data.</text>
</comment>
<organism evidence="5 6">
    <name type="scientific">Geobacter argillaceus</name>
    <dbReference type="NCBI Taxonomy" id="345631"/>
    <lineage>
        <taxon>Bacteria</taxon>
        <taxon>Pseudomonadati</taxon>
        <taxon>Thermodesulfobacteriota</taxon>
        <taxon>Desulfuromonadia</taxon>
        <taxon>Geobacterales</taxon>
        <taxon>Geobacteraceae</taxon>
        <taxon>Geobacter</taxon>
    </lineage>
</organism>
<dbReference type="EMBL" id="VLLN01000026">
    <property type="protein sequence ID" value="TWJ16593.1"/>
    <property type="molecule type" value="Genomic_DNA"/>
</dbReference>
<keyword evidence="5" id="KW-0371">Homeobox</keyword>
<accession>A0A562VFA6</accession>
<sequence length="176" mass="19203">MKGERTNRLRVATLWLSGCSGCHMSLLDTAAFLLELAAAIDLVHSPLADAPEFPSEIDLVLIEGGVGTEHDLERALLARSRSRQVVSLGDCAITGNVPALRNPLDREAIIREVYGADWRPERLPALLPAVLPLHRVIAVDLFIPGCPPEPERIRTVLTAIIRGTHLQLPPQMLTFG</sequence>
<dbReference type="Gene3D" id="3.40.50.700">
    <property type="entry name" value="NADH:ubiquinone oxidoreductase-like, 20kDa subunit"/>
    <property type="match status" value="1"/>
</dbReference>
<keyword evidence="3" id="KW-0560">Oxidoreductase</keyword>
<dbReference type="AlphaFoldDB" id="A0A562VFA6"/>
<dbReference type="OrthoDB" id="9787729at2"/>
<evidence type="ECO:0000313" key="6">
    <source>
        <dbReference type="Proteomes" id="UP000319449"/>
    </source>
</evidence>
<dbReference type="GO" id="GO:0051536">
    <property type="term" value="F:iron-sulfur cluster binding"/>
    <property type="evidence" value="ECO:0007669"/>
    <property type="project" value="InterPro"/>
</dbReference>
<name>A0A562VFA6_9BACT</name>
<dbReference type="PANTHER" id="PTHR42845">
    <property type="entry name" value="COENZYME F420-REDUCING HYDROGENASE, GAMMA SUBUNIT"/>
    <property type="match status" value="1"/>
</dbReference>
<dbReference type="GO" id="GO:0003677">
    <property type="term" value="F:DNA binding"/>
    <property type="evidence" value="ECO:0007669"/>
    <property type="project" value="UniProtKB-KW"/>
</dbReference>
<evidence type="ECO:0000256" key="2">
    <source>
        <dbReference type="ARBA" id="ARBA00022764"/>
    </source>
</evidence>
<feature type="domain" description="NADH:ubiquinone oxidoreductase-like 20kDa subunit" evidence="4">
    <location>
        <begin position="19"/>
        <end position="159"/>
    </location>
</feature>
<keyword evidence="6" id="KW-1185">Reference proteome</keyword>
<dbReference type="InterPro" id="IPR006137">
    <property type="entry name" value="NADH_UbQ_OxRdtase-like_20kDa"/>
</dbReference>
<protein>
    <submittedName>
        <fullName evidence="5">NAD(P)-dependent nickel-iron dehydrogenase subunit HoxY</fullName>
    </submittedName>
</protein>
<evidence type="ECO:0000313" key="5">
    <source>
        <dbReference type="EMBL" id="TWJ16593.1"/>
    </source>
</evidence>
<dbReference type="RefSeq" id="WP_145024865.1">
    <property type="nucleotide sequence ID" value="NZ_VLLN01000026.1"/>
</dbReference>
<dbReference type="GO" id="GO:0016491">
    <property type="term" value="F:oxidoreductase activity"/>
    <property type="evidence" value="ECO:0007669"/>
    <property type="project" value="UniProtKB-KW"/>
</dbReference>
<evidence type="ECO:0000259" key="4">
    <source>
        <dbReference type="Pfam" id="PF01058"/>
    </source>
</evidence>
<proteinExistence type="predicted"/>
<reference evidence="5 6" key="1">
    <citation type="submission" date="2019-07" db="EMBL/GenBank/DDBJ databases">
        <title>Genomic Encyclopedia of Archaeal and Bacterial Type Strains, Phase II (KMG-II): from individual species to whole genera.</title>
        <authorList>
            <person name="Goeker M."/>
        </authorList>
    </citation>
    <scope>NUCLEOTIDE SEQUENCE [LARGE SCALE GENOMIC DNA]</scope>
    <source>
        <strain evidence="5 6">ATCC BAA-1139</strain>
    </source>
</reference>
<dbReference type="InterPro" id="IPR037024">
    <property type="entry name" value="NiFe_Hase_small_N_sf"/>
</dbReference>
<dbReference type="GO" id="GO:0042597">
    <property type="term" value="C:periplasmic space"/>
    <property type="evidence" value="ECO:0007669"/>
    <property type="project" value="UniProtKB-SubCell"/>
</dbReference>
<dbReference type="PANTHER" id="PTHR42845:SF1">
    <property type="entry name" value="HYDROGENASE SMALL SUBUNIT"/>
    <property type="match status" value="1"/>
</dbReference>